<dbReference type="PROSITE" id="PS51257">
    <property type="entry name" value="PROKAR_LIPOPROTEIN"/>
    <property type="match status" value="1"/>
</dbReference>
<evidence type="ECO:0000313" key="1">
    <source>
        <dbReference type="EMBL" id="BBK22519.1"/>
    </source>
</evidence>
<dbReference type="AlphaFoldDB" id="A0A6N4TIF8"/>
<gene>
    <name evidence="1" type="ORF">Aargi30884_14220</name>
</gene>
<dbReference type="EMBL" id="AP019695">
    <property type="protein sequence ID" value="BBK22519.1"/>
    <property type="molecule type" value="Genomic_DNA"/>
</dbReference>
<reference evidence="2" key="1">
    <citation type="submission" date="2019-05" db="EMBL/GenBank/DDBJ databases">
        <title>Complete genome sequencing of Absiella argi strain JCM 30884.</title>
        <authorList>
            <person name="Sakamoto M."/>
            <person name="Murakami T."/>
            <person name="Mori H."/>
        </authorList>
    </citation>
    <scope>NUCLEOTIDE SEQUENCE [LARGE SCALE GENOMIC DNA]</scope>
    <source>
        <strain evidence="2">JCM 30884</strain>
    </source>
</reference>
<keyword evidence="2" id="KW-1185">Reference proteome</keyword>
<protein>
    <submittedName>
        <fullName evidence="1">Uncharacterized protein</fullName>
    </submittedName>
</protein>
<name>A0A6N4TIF8_9FIRM</name>
<dbReference type="KEGG" id="aarg:Aargi30884_14220"/>
<sequence>MKNLLIILLFVVILACIPLVMRKLSWNKIVKALEKEDFNKYYKSIDSFMCKVSYSAFDRENMRLSGYMSEGRKDDVENQFAMMKNMRVKAKYKIALGNRGFYYYLEQGRAKKARDMIDFVKANGGENVCRDLEMQYSILLKKESKYIDEVKQKLEALWDGKTPLGDDKKMIVGTFEYLIGLQYSYENDRENMMKYFTPALEHCKGTPYEDNIHEIMKRV</sequence>
<accession>A0A6N4TIF8</accession>
<proteinExistence type="predicted"/>
<organism evidence="1 2">
    <name type="scientific">Amedibacterium intestinale</name>
    <dbReference type="NCBI Taxonomy" id="2583452"/>
    <lineage>
        <taxon>Bacteria</taxon>
        <taxon>Bacillati</taxon>
        <taxon>Bacillota</taxon>
        <taxon>Erysipelotrichia</taxon>
        <taxon>Erysipelotrichales</taxon>
        <taxon>Erysipelotrichaceae</taxon>
        <taxon>Amedibacterium</taxon>
    </lineage>
</organism>
<dbReference type="Proteomes" id="UP000464754">
    <property type="component" value="Chromosome"/>
</dbReference>
<dbReference type="RefSeq" id="WP_115716709.1">
    <property type="nucleotide sequence ID" value="NZ_AP019695.1"/>
</dbReference>
<evidence type="ECO:0000313" key="2">
    <source>
        <dbReference type="Proteomes" id="UP000464754"/>
    </source>
</evidence>